<accession>A0ABU0Q8D3</accession>
<dbReference type="Proteomes" id="UP001243364">
    <property type="component" value="Unassembled WGS sequence"/>
</dbReference>
<organism evidence="1 2">
    <name type="scientific">Streptomyces achromogenes</name>
    <dbReference type="NCBI Taxonomy" id="67255"/>
    <lineage>
        <taxon>Bacteria</taxon>
        <taxon>Bacillati</taxon>
        <taxon>Actinomycetota</taxon>
        <taxon>Actinomycetes</taxon>
        <taxon>Kitasatosporales</taxon>
        <taxon>Streptomycetaceae</taxon>
        <taxon>Streptomyces</taxon>
    </lineage>
</organism>
<reference evidence="1 2" key="1">
    <citation type="submission" date="2023-07" db="EMBL/GenBank/DDBJ databases">
        <title>Comparative genomics of wheat-associated soil bacteria to identify genetic determinants of phenazine resistance.</title>
        <authorList>
            <person name="Mouncey N."/>
        </authorList>
    </citation>
    <scope>NUCLEOTIDE SEQUENCE [LARGE SCALE GENOMIC DNA]</scope>
    <source>
        <strain evidence="1 2">W4I19-2</strain>
    </source>
</reference>
<keyword evidence="2" id="KW-1185">Reference proteome</keyword>
<gene>
    <name evidence="1" type="ORF">QFZ56_005604</name>
</gene>
<dbReference type="EMBL" id="JAUSYA010000001">
    <property type="protein sequence ID" value="MDQ0686641.1"/>
    <property type="molecule type" value="Genomic_DNA"/>
</dbReference>
<sequence>MTVSIIHALLRWILGVFAPGTGRRRASARSAEPAATHIAEQRDAGTVRRLPAARSPYGLPELLDGAATIPVRPYVLAVEQTHHGREQEQEEQWTRQAQTRRRMTLVLAADFGIDLDRHVVGAERAA</sequence>
<dbReference type="RefSeq" id="WP_307046372.1">
    <property type="nucleotide sequence ID" value="NZ_JAUSYA010000001.1"/>
</dbReference>
<evidence type="ECO:0000313" key="1">
    <source>
        <dbReference type="EMBL" id="MDQ0686641.1"/>
    </source>
</evidence>
<protein>
    <submittedName>
        <fullName evidence="1">Uncharacterized protein</fullName>
    </submittedName>
</protein>
<proteinExistence type="predicted"/>
<name>A0ABU0Q8D3_STRAH</name>
<comment type="caution">
    <text evidence="1">The sequence shown here is derived from an EMBL/GenBank/DDBJ whole genome shotgun (WGS) entry which is preliminary data.</text>
</comment>
<evidence type="ECO:0000313" key="2">
    <source>
        <dbReference type="Proteomes" id="UP001243364"/>
    </source>
</evidence>